<dbReference type="InterPro" id="IPR035919">
    <property type="entry name" value="EAL_sf"/>
</dbReference>
<dbReference type="InterPro" id="IPR043128">
    <property type="entry name" value="Rev_trsase/Diguanyl_cyclase"/>
</dbReference>
<evidence type="ECO:0000259" key="1">
    <source>
        <dbReference type="PROSITE" id="PS50883"/>
    </source>
</evidence>
<dbReference type="CDD" id="cd01949">
    <property type="entry name" value="GGDEF"/>
    <property type="match status" value="1"/>
</dbReference>
<evidence type="ECO:0000259" key="2">
    <source>
        <dbReference type="PROSITE" id="PS50887"/>
    </source>
</evidence>
<accession>A0A5K8AD07</accession>
<keyword evidence="4" id="KW-1185">Reference proteome</keyword>
<dbReference type="PROSITE" id="PS50887">
    <property type="entry name" value="GGDEF"/>
    <property type="match status" value="1"/>
</dbReference>
<dbReference type="InterPro" id="IPR001633">
    <property type="entry name" value="EAL_dom"/>
</dbReference>
<dbReference type="SUPFAM" id="SSF141868">
    <property type="entry name" value="EAL domain-like"/>
    <property type="match status" value="1"/>
</dbReference>
<evidence type="ECO:0000313" key="4">
    <source>
        <dbReference type="Proteomes" id="UP000422108"/>
    </source>
</evidence>
<evidence type="ECO:0000313" key="3">
    <source>
        <dbReference type="EMBL" id="BBO90603.1"/>
    </source>
</evidence>
<proteinExistence type="predicted"/>
<dbReference type="AlphaFoldDB" id="A0A5K8AD07"/>
<dbReference type="SUPFAM" id="SSF55073">
    <property type="entry name" value="Nucleotide cyclase"/>
    <property type="match status" value="1"/>
</dbReference>
<dbReference type="InterPro" id="IPR000160">
    <property type="entry name" value="GGDEF_dom"/>
</dbReference>
<dbReference type="PANTHER" id="PTHR33121">
    <property type="entry name" value="CYCLIC DI-GMP PHOSPHODIESTERASE PDEF"/>
    <property type="match status" value="1"/>
</dbReference>
<dbReference type="InterPro" id="IPR050706">
    <property type="entry name" value="Cyclic-di-GMP_PDE-like"/>
</dbReference>
<dbReference type="PANTHER" id="PTHR33121:SF76">
    <property type="entry name" value="SIGNALING PROTEIN"/>
    <property type="match status" value="1"/>
</dbReference>
<dbReference type="GO" id="GO:0071111">
    <property type="term" value="F:cyclic-guanylate-specific phosphodiesterase activity"/>
    <property type="evidence" value="ECO:0007669"/>
    <property type="project" value="InterPro"/>
</dbReference>
<reference evidence="3 4" key="1">
    <citation type="submission" date="2019-11" db="EMBL/GenBank/DDBJ databases">
        <title>Comparative genomics of hydrocarbon-degrading Desulfosarcina strains.</title>
        <authorList>
            <person name="Watanabe M."/>
            <person name="Kojima H."/>
            <person name="Fukui M."/>
        </authorList>
    </citation>
    <scope>NUCLEOTIDE SEQUENCE [LARGE SCALE GENOMIC DNA]</scope>
    <source>
        <strain evidence="4">oXyS1</strain>
    </source>
</reference>
<sequence length="612" mass="68978">MRVVQLPLVYYFLIVVRSLLMKKSTESESMQMPDRPDHAFQPIVNIHSGVCYGYEATIINADAKSVAGPSGQDCRDSLCARTHGGLYQHAVTKFNAIPWNAQACLFFNIDSWLYDETNGMDGLIDALAKEPPGSAGKRCLQLSARLMTSPSGKLIERLNQLRRQGVRIAVDGFGGSGMRLFYDLRPDYVKLDPFFIDQMDCNREKRMIAACLVSVAHQLGSMVIAQRVADESVFHECRNIGCDLVQGDLIQPSMTDPQRLRKTYSAVRQWCEHDRRGSGLKDHSLLRAGIETIHPVRSDAPMTEILDAFKNHITRTFFPVVNPYSEPVGIIRETSIKEFIYSRYGRFVLENQAFSRNIDEFITRIPQVDVRMPIDHIMDLFTGNEPLEGVLVTRDMAYVGFLNTQSMLKILNEKKLALARDQNPLSNLPGNHCIVEYVSQALQDTAASYALVYFDFDNFKAYNDHYGFRQGDRVILLFADLLKSHILCRDRFVGHVGGDDFFMGLKDIPLGEVVDEVTAIASRFRDNVRGFYRHTAIERGCIQALDREGQLKCFPLMTVSSVILDLPADGQRIYSPEEIGTVIAKMKKTAKQSADKLSVASLMPRWDSEAVS</sequence>
<dbReference type="InterPro" id="IPR046342">
    <property type="entry name" value="CBS_dom_sf"/>
</dbReference>
<dbReference type="Proteomes" id="UP000422108">
    <property type="component" value="Chromosome"/>
</dbReference>
<dbReference type="PROSITE" id="PS50883">
    <property type="entry name" value="EAL"/>
    <property type="match status" value="1"/>
</dbReference>
<feature type="domain" description="EAL" evidence="1">
    <location>
        <begin position="19"/>
        <end position="267"/>
    </location>
</feature>
<dbReference type="CDD" id="cd01948">
    <property type="entry name" value="EAL"/>
    <property type="match status" value="1"/>
</dbReference>
<dbReference type="SMART" id="SM00052">
    <property type="entry name" value="EAL"/>
    <property type="match status" value="1"/>
</dbReference>
<dbReference type="Gene3D" id="3.30.70.270">
    <property type="match status" value="1"/>
</dbReference>
<dbReference type="Gene3D" id="3.20.20.450">
    <property type="entry name" value="EAL domain"/>
    <property type="match status" value="1"/>
</dbReference>
<dbReference type="Pfam" id="PF00990">
    <property type="entry name" value="GGDEF"/>
    <property type="match status" value="1"/>
</dbReference>
<organism evidence="3 4">
    <name type="scientific">Desulfosarcina ovata subsp. ovata</name>
    <dbReference type="NCBI Taxonomy" id="2752305"/>
    <lineage>
        <taxon>Bacteria</taxon>
        <taxon>Pseudomonadati</taxon>
        <taxon>Thermodesulfobacteriota</taxon>
        <taxon>Desulfobacteria</taxon>
        <taxon>Desulfobacterales</taxon>
        <taxon>Desulfosarcinaceae</taxon>
        <taxon>Desulfosarcina</taxon>
    </lineage>
</organism>
<dbReference type="NCBIfam" id="TIGR00254">
    <property type="entry name" value="GGDEF"/>
    <property type="match status" value="1"/>
</dbReference>
<dbReference type="InterPro" id="IPR029787">
    <property type="entry name" value="Nucleotide_cyclase"/>
</dbReference>
<dbReference type="InterPro" id="IPR000644">
    <property type="entry name" value="CBS_dom"/>
</dbReference>
<name>A0A5K8AD07_9BACT</name>
<feature type="domain" description="GGDEF" evidence="2">
    <location>
        <begin position="447"/>
        <end position="604"/>
    </location>
</feature>
<protein>
    <submittedName>
        <fullName evidence="3">GGDEF domain-containing protein</fullName>
    </submittedName>
</protein>
<dbReference type="SMART" id="SM00267">
    <property type="entry name" value="GGDEF"/>
    <property type="match status" value="1"/>
</dbReference>
<dbReference type="SUPFAM" id="SSF54631">
    <property type="entry name" value="CBS-domain pair"/>
    <property type="match status" value="1"/>
</dbReference>
<gene>
    <name evidence="3" type="ORF">DSCOOX_37830</name>
</gene>
<dbReference type="Pfam" id="PF00571">
    <property type="entry name" value="CBS"/>
    <property type="match status" value="1"/>
</dbReference>
<dbReference type="EMBL" id="AP021879">
    <property type="protein sequence ID" value="BBO90603.1"/>
    <property type="molecule type" value="Genomic_DNA"/>
</dbReference>
<dbReference type="Pfam" id="PF00563">
    <property type="entry name" value="EAL"/>
    <property type="match status" value="1"/>
</dbReference>